<dbReference type="Gene3D" id="3.30.70.1450">
    <property type="entry name" value="Regulator of K+ conductance, C-terminal domain"/>
    <property type="match status" value="1"/>
</dbReference>
<dbReference type="Pfam" id="PF02080">
    <property type="entry name" value="TrkA_C"/>
    <property type="match status" value="1"/>
</dbReference>
<dbReference type="Pfam" id="PF25991">
    <property type="entry name" value="KhtT_N"/>
    <property type="match status" value="1"/>
</dbReference>
<sequence>MEVEEVRLPGVGLRHDFQTRSGRRVGVVSHRTGRRDLVVYDTRDPDACSEVVKLATEEADALAELPGAPRIVERLASMRDQVAELQVERLPVAADSPYAGRTLGDTQARTRTGASVVAVLRADRMIASPGPDFRFVPGDVVVVVGTREGIEAVARILEG</sequence>
<dbReference type="AlphaFoldDB" id="A0A934N858"/>
<evidence type="ECO:0000259" key="1">
    <source>
        <dbReference type="PROSITE" id="PS51202"/>
    </source>
</evidence>
<accession>A0A934N858</accession>
<dbReference type="Proteomes" id="UP000612893">
    <property type="component" value="Unassembled WGS sequence"/>
</dbReference>
<dbReference type="PROSITE" id="PS51202">
    <property type="entry name" value="RCK_C"/>
    <property type="match status" value="1"/>
</dbReference>
<dbReference type="InterPro" id="IPR006037">
    <property type="entry name" value="RCK_C"/>
</dbReference>
<dbReference type="PANTHER" id="PTHR30445">
    <property type="entry name" value="K(+)_H(+) ANTIPORTER SUBUNIT KHTT"/>
    <property type="match status" value="1"/>
</dbReference>
<dbReference type="InterPro" id="IPR058776">
    <property type="entry name" value="KhtT-like_N"/>
</dbReference>
<dbReference type="InterPro" id="IPR026278">
    <property type="entry name" value="KhtT"/>
</dbReference>
<dbReference type="InterPro" id="IPR036721">
    <property type="entry name" value="RCK_C_sf"/>
</dbReference>
<dbReference type="GO" id="GO:0006813">
    <property type="term" value="P:potassium ion transport"/>
    <property type="evidence" value="ECO:0007669"/>
    <property type="project" value="InterPro"/>
</dbReference>
<dbReference type="EMBL" id="JAEKNR010000048">
    <property type="protein sequence ID" value="MBJ7597244.1"/>
    <property type="molecule type" value="Genomic_DNA"/>
</dbReference>
<dbReference type="PANTHER" id="PTHR30445:SF8">
    <property type="entry name" value="K(+)_H(+) ANTIPORTER SUBUNIT KHTT"/>
    <property type="match status" value="1"/>
</dbReference>
<dbReference type="InterPro" id="IPR050144">
    <property type="entry name" value="AAE_transporter"/>
</dbReference>
<dbReference type="GO" id="GO:0008324">
    <property type="term" value="F:monoatomic cation transmembrane transporter activity"/>
    <property type="evidence" value="ECO:0007669"/>
    <property type="project" value="InterPro"/>
</dbReference>
<evidence type="ECO:0000313" key="3">
    <source>
        <dbReference type="Proteomes" id="UP000612893"/>
    </source>
</evidence>
<proteinExistence type="predicted"/>
<evidence type="ECO:0000313" key="2">
    <source>
        <dbReference type="EMBL" id="MBJ7597244.1"/>
    </source>
</evidence>
<keyword evidence="3" id="KW-1185">Reference proteome</keyword>
<dbReference type="PIRSF" id="PIRSF005028">
    <property type="entry name" value="KhtT"/>
    <property type="match status" value="1"/>
</dbReference>
<dbReference type="SUPFAM" id="SSF116726">
    <property type="entry name" value="TrkA C-terminal domain-like"/>
    <property type="match status" value="1"/>
</dbReference>
<reference evidence="2" key="1">
    <citation type="submission" date="2020-10" db="EMBL/GenBank/DDBJ databases">
        <title>Ca. Dormibacterota MAGs.</title>
        <authorList>
            <person name="Montgomery K."/>
        </authorList>
    </citation>
    <scope>NUCLEOTIDE SEQUENCE [LARGE SCALE GENOMIC DNA]</scope>
    <source>
        <strain evidence="2">SC8812_S17_10</strain>
    </source>
</reference>
<feature type="domain" description="RCK C-terminal" evidence="1">
    <location>
        <begin position="75"/>
        <end position="159"/>
    </location>
</feature>
<organism evidence="2 3">
    <name type="scientific">Candidatus Nephthysia bennettiae</name>
    <dbReference type="NCBI Taxonomy" id="3127016"/>
    <lineage>
        <taxon>Bacteria</taxon>
        <taxon>Bacillati</taxon>
        <taxon>Candidatus Dormiibacterota</taxon>
        <taxon>Candidatus Dormibacteria</taxon>
        <taxon>Candidatus Dormibacterales</taxon>
        <taxon>Candidatus Dormibacteraceae</taxon>
        <taxon>Candidatus Nephthysia</taxon>
    </lineage>
</organism>
<dbReference type="RefSeq" id="WP_350341339.1">
    <property type="nucleotide sequence ID" value="NZ_JAEKNR010000048.1"/>
</dbReference>
<name>A0A934N858_9BACT</name>
<comment type="caution">
    <text evidence="2">The sequence shown here is derived from an EMBL/GenBank/DDBJ whole genome shotgun (WGS) entry which is preliminary data.</text>
</comment>
<protein>
    <submittedName>
        <fullName evidence="2">Cation:proton antiporter regulatory subunit</fullName>
    </submittedName>
</protein>
<gene>
    <name evidence="2" type="ORF">JF922_04045</name>
</gene>